<sequence>VMNQENVEIQNELQGPANEEVVMDPQVRNKRDVILPAHLKDFVLPTWKKGSKK</sequence>
<dbReference type="EMBL" id="LXQA010142969">
    <property type="protein sequence ID" value="MCI24689.1"/>
    <property type="molecule type" value="Genomic_DNA"/>
</dbReference>
<proteinExistence type="predicted"/>
<protein>
    <submittedName>
        <fullName evidence="1">Uncharacterized protein</fullName>
    </submittedName>
</protein>
<feature type="non-terminal residue" evidence="1">
    <location>
        <position position="1"/>
    </location>
</feature>
<evidence type="ECO:0000313" key="2">
    <source>
        <dbReference type="Proteomes" id="UP000265520"/>
    </source>
</evidence>
<keyword evidence="2" id="KW-1185">Reference proteome</keyword>
<reference evidence="1 2" key="1">
    <citation type="journal article" date="2018" name="Front. Plant Sci.">
        <title>Red Clover (Trifolium pratense) and Zigzag Clover (T. medium) - A Picture of Genomic Similarities and Differences.</title>
        <authorList>
            <person name="Dluhosova J."/>
            <person name="Istvanek J."/>
            <person name="Nedelnik J."/>
            <person name="Repkova J."/>
        </authorList>
    </citation>
    <scope>NUCLEOTIDE SEQUENCE [LARGE SCALE GENOMIC DNA]</scope>
    <source>
        <strain evidence="2">cv. 10/8</strain>
        <tissue evidence="1">Leaf</tissue>
    </source>
</reference>
<comment type="caution">
    <text evidence="1">The sequence shown here is derived from an EMBL/GenBank/DDBJ whole genome shotgun (WGS) entry which is preliminary data.</text>
</comment>
<accession>A0A392QL70</accession>
<organism evidence="1 2">
    <name type="scientific">Trifolium medium</name>
    <dbReference type="NCBI Taxonomy" id="97028"/>
    <lineage>
        <taxon>Eukaryota</taxon>
        <taxon>Viridiplantae</taxon>
        <taxon>Streptophyta</taxon>
        <taxon>Embryophyta</taxon>
        <taxon>Tracheophyta</taxon>
        <taxon>Spermatophyta</taxon>
        <taxon>Magnoliopsida</taxon>
        <taxon>eudicotyledons</taxon>
        <taxon>Gunneridae</taxon>
        <taxon>Pentapetalae</taxon>
        <taxon>rosids</taxon>
        <taxon>fabids</taxon>
        <taxon>Fabales</taxon>
        <taxon>Fabaceae</taxon>
        <taxon>Papilionoideae</taxon>
        <taxon>50 kb inversion clade</taxon>
        <taxon>NPAAA clade</taxon>
        <taxon>Hologalegina</taxon>
        <taxon>IRL clade</taxon>
        <taxon>Trifolieae</taxon>
        <taxon>Trifolium</taxon>
    </lineage>
</organism>
<dbReference type="Proteomes" id="UP000265520">
    <property type="component" value="Unassembled WGS sequence"/>
</dbReference>
<name>A0A392QL70_9FABA</name>
<dbReference type="AlphaFoldDB" id="A0A392QL70"/>
<evidence type="ECO:0000313" key="1">
    <source>
        <dbReference type="EMBL" id="MCI24689.1"/>
    </source>
</evidence>